<name>A0A5S9R5D5_MYCVN</name>
<dbReference type="InterPro" id="IPR002938">
    <property type="entry name" value="FAD-bd"/>
</dbReference>
<dbReference type="AlphaFoldDB" id="A0A5S9R5D5"/>
<dbReference type="SUPFAM" id="SSF51905">
    <property type="entry name" value="FAD/NAD(P)-binding domain"/>
    <property type="match status" value="1"/>
</dbReference>
<gene>
    <name evidence="2" type="ORF">AELLOGFF_05381</name>
</gene>
<dbReference type="InterPro" id="IPR036188">
    <property type="entry name" value="FAD/NAD-bd_sf"/>
</dbReference>
<keyword evidence="3" id="KW-1185">Reference proteome</keyword>
<dbReference type="Gene3D" id="3.50.50.60">
    <property type="entry name" value="FAD/NAD(P)-binding domain"/>
    <property type="match status" value="1"/>
</dbReference>
<feature type="domain" description="FAD-binding" evidence="1">
    <location>
        <begin position="3"/>
        <end position="162"/>
    </location>
</feature>
<evidence type="ECO:0000259" key="1">
    <source>
        <dbReference type="Pfam" id="PF01494"/>
    </source>
</evidence>
<dbReference type="GO" id="GO:0071949">
    <property type="term" value="F:FAD binding"/>
    <property type="evidence" value="ECO:0007669"/>
    <property type="project" value="InterPro"/>
</dbReference>
<dbReference type="PANTHER" id="PTHR46865:SF2">
    <property type="entry name" value="MONOOXYGENASE"/>
    <property type="match status" value="1"/>
</dbReference>
<sequence length="369" mass="40129">MRILVSGAGMAGLAAGINLGNAGHDVTIVERAQHLRVNGSPIDLRGESLAVARQMGVLDEIKARKVDMTERSCFVDGNGDRVVDLPLAQINDTAEDTEIPREDLAHVLRNALGPSVALEFGDSITELHDDGRGVDVLFASGERVRYDLVVGADGLHSATRRLIFGPERQYLRHLGFYTALANVPQYHPTDAPNPIYNFPGHMAGILTYRDVALAVLTFRSSWIDYDYQDLDAQKRILTEEFGGHGRWRVPELLDAACRDPELYFDSVSQIDMPSWHRGRVVLVGDAAHCASPMSGRGTSLAITGTWLLAKALTENADDLDAAFAQYERAQRPHVTYAQGTVGAGGDLIVPATQEAIDARNRQLAQPGAP</sequence>
<evidence type="ECO:0000313" key="3">
    <source>
        <dbReference type="Proteomes" id="UP000430146"/>
    </source>
</evidence>
<dbReference type="RefSeq" id="WP_159233075.1">
    <property type="nucleotide sequence ID" value="NZ_CACSIP010000032.1"/>
</dbReference>
<dbReference type="Pfam" id="PF01494">
    <property type="entry name" value="FAD_binding_3"/>
    <property type="match status" value="2"/>
</dbReference>
<dbReference type="Proteomes" id="UP000430146">
    <property type="component" value="Unassembled WGS sequence"/>
</dbReference>
<evidence type="ECO:0000313" key="2">
    <source>
        <dbReference type="EMBL" id="CAA0127925.1"/>
    </source>
</evidence>
<dbReference type="PRINTS" id="PR00420">
    <property type="entry name" value="RNGMNOXGNASE"/>
</dbReference>
<organism evidence="2 3">
    <name type="scientific">Mycolicibacterium vanbaalenii</name>
    <name type="common">Mycobacterium vanbaalenii</name>
    <dbReference type="NCBI Taxonomy" id="110539"/>
    <lineage>
        <taxon>Bacteria</taxon>
        <taxon>Bacillati</taxon>
        <taxon>Actinomycetota</taxon>
        <taxon>Actinomycetes</taxon>
        <taxon>Mycobacteriales</taxon>
        <taxon>Mycobacteriaceae</taxon>
        <taxon>Mycolicibacterium</taxon>
    </lineage>
</organism>
<accession>A0A5S9R5D5</accession>
<reference evidence="2 3" key="1">
    <citation type="submission" date="2019-11" db="EMBL/GenBank/DDBJ databases">
        <authorList>
            <person name="Holert J."/>
        </authorList>
    </citation>
    <scope>NUCLEOTIDE SEQUENCE [LARGE SCALE GENOMIC DNA]</scope>
    <source>
        <strain evidence="2">BC8_1</strain>
    </source>
</reference>
<dbReference type="InterPro" id="IPR051704">
    <property type="entry name" value="FAD_aromatic-hydroxylase"/>
</dbReference>
<dbReference type="OrthoDB" id="3356051at2"/>
<protein>
    <recommendedName>
        <fullName evidence="1">FAD-binding domain-containing protein</fullName>
    </recommendedName>
</protein>
<dbReference type="EMBL" id="CACSIP010000032">
    <property type="protein sequence ID" value="CAA0127925.1"/>
    <property type="molecule type" value="Genomic_DNA"/>
</dbReference>
<feature type="domain" description="FAD-binding" evidence="1">
    <location>
        <begin position="274"/>
        <end position="333"/>
    </location>
</feature>
<dbReference type="Gene3D" id="3.30.9.10">
    <property type="entry name" value="D-Amino Acid Oxidase, subunit A, domain 2"/>
    <property type="match status" value="1"/>
</dbReference>
<dbReference type="PANTHER" id="PTHR46865">
    <property type="entry name" value="OXIDOREDUCTASE-RELATED"/>
    <property type="match status" value="1"/>
</dbReference>
<proteinExistence type="predicted"/>